<sequence>MESLHCLLRNLIRFNISKLFRMIKHYGKDSLIFSTSFSKRQSISKYKVISSGLIFKQQNEQRLTFEITEQQTKYCLSVNKVSCIELQLRVFCNECHPRQIASQQCLRLSILFDNLLFLRSTFGFYEFYKAS</sequence>
<dbReference type="EMBL" id="CVRI01000004">
    <property type="protein sequence ID" value="CRK87565.1"/>
    <property type="molecule type" value="Genomic_DNA"/>
</dbReference>
<accession>A0A1J1HHT5</accession>
<proteinExistence type="predicted"/>
<dbReference type="AlphaFoldDB" id="A0A1J1HHT5"/>
<evidence type="ECO:0000313" key="2">
    <source>
        <dbReference type="Proteomes" id="UP000183832"/>
    </source>
</evidence>
<organism evidence="1 2">
    <name type="scientific">Clunio marinus</name>
    <dbReference type="NCBI Taxonomy" id="568069"/>
    <lineage>
        <taxon>Eukaryota</taxon>
        <taxon>Metazoa</taxon>
        <taxon>Ecdysozoa</taxon>
        <taxon>Arthropoda</taxon>
        <taxon>Hexapoda</taxon>
        <taxon>Insecta</taxon>
        <taxon>Pterygota</taxon>
        <taxon>Neoptera</taxon>
        <taxon>Endopterygota</taxon>
        <taxon>Diptera</taxon>
        <taxon>Nematocera</taxon>
        <taxon>Chironomoidea</taxon>
        <taxon>Chironomidae</taxon>
        <taxon>Clunio</taxon>
    </lineage>
</organism>
<name>A0A1J1HHT5_9DIPT</name>
<reference evidence="1 2" key="1">
    <citation type="submission" date="2015-04" db="EMBL/GenBank/DDBJ databases">
        <authorList>
            <person name="Syromyatnikov M.Y."/>
            <person name="Popov V.N."/>
        </authorList>
    </citation>
    <scope>NUCLEOTIDE SEQUENCE [LARGE SCALE GENOMIC DNA]</scope>
</reference>
<gene>
    <name evidence="1" type="ORF">CLUMA_CG001362</name>
</gene>
<keyword evidence="2" id="KW-1185">Reference proteome</keyword>
<evidence type="ECO:0000313" key="1">
    <source>
        <dbReference type="EMBL" id="CRK87565.1"/>
    </source>
</evidence>
<protein>
    <submittedName>
        <fullName evidence="1">CLUMA_CG001362, isoform A</fullName>
    </submittedName>
</protein>
<dbReference type="Proteomes" id="UP000183832">
    <property type="component" value="Unassembled WGS sequence"/>
</dbReference>